<keyword evidence="4 11" id="KW-0378">Hydrolase</keyword>
<dbReference type="GO" id="GO:0005524">
    <property type="term" value="F:ATP binding"/>
    <property type="evidence" value="ECO:0007669"/>
    <property type="project" value="UniProtKB-KW"/>
</dbReference>
<evidence type="ECO:0000256" key="5">
    <source>
        <dbReference type="ARBA" id="ARBA00022806"/>
    </source>
</evidence>
<gene>
    <name evidence="14" type="ORF">Goklo_021455</name>
</gene>
<proteinExistence type="inferred from homology"/>
<dbReference type="Pfam" id="PF16124">
    <property type="entry name" value="RecQ_Zn_bind"/>
    <property type="match status" value="1"/>
</dbReference>
<dbReference type="InterPro" id="IPR027417">
    <property type="entry name" value="P-loop_NTPase"/>
</dbReference>
<dbReference type="Proteomes" id="UP000593573">
    <property type="component" value="Unassembled WGS sequence"/>
</dbReference>
<comment type="catalytic activity">
    <reaction evidence="11">
        <text>ATP + H2O = ADP + phosphate + H(+)</text>
        <dbReference type="Rhea" id="RHEA:13065"/>
        <dbReference type="ChEBI" id="CHEBI:15377"/>
        <dbReference type="ChEBI" id="CHEBI:15378"/>
        <dbReference type="ChEBI" id="CHEBI:30616"/>
        <dbReference type="ChEBI" id="CHEBI:43474"/>
        <dbReference type="ChEBI" id="CHEBI:456216"/>
    </reaction>
</comment>
<dbReference type="InterPro" id="IPR014001">
    <property type="entry name" value="Helicase_ATP-bd"/>
</dbReference>
<dbReference type="PROSITE" id="PS51194">
    <property type="entry name" value="HELICASE_CTER"/>
    <property type="match status" value="1"/>
</dbReference>
<comment type="catalytic activity">
    <reaction evidence="10 11">
        <text>Couples ATP hydrolysis with the unwinding of duplex DNA by translocating in the 3'-5' direction.</text>
        <dbReference type="EC" id="5.6.2.4"/>
    </reaction>
</comment>
<dbReference type="CDD" id="cd17920">
    <property type="entry name" value="DEXHc_RecQ"/>
    <property type="match status" value="1"/>
</dbReference>
<keyword evidence="9 11" id="KW-0539">Nucleus</keyword>
<keyword evidence="5 11" id="KW-0347">Helicase</keyword>
<organism evidence="14 15">
    <name type="scientific">Gossypium klotzschianum</name>
    <dbReference type="NCBI Taxonomy" id="34286"/>
    <lineage>
        <taxon>Eukaryota</taxon>
        <taxon>Viridiplantae</taxon>
        <taxon>Streptophyta</taxon>
        <taxon>Embryophyta</taxon>
        <taxon>Tracheophyta</taxon>
        <taxon>Spermatophyta</taxon>
        <taxon>Magnoliopsida</taxon>
        <taxon>eudicotyledons</taxon>
        <taxon>Gunneridae</taxon>
        <taxon>Pentapetalae</taxon>
        <taxon>rosids</taxon>
        <taxon>malvids</taxon>
        <taxon>Malvales</taxon>
        <taxon>Malvaceae</taxon>
        <taxon>Malvoideae</taxon>
        <taxon>Gossypium</taxon>
    </lineage>
</organism>
<dbReference type="SMART" id="SM00487">
    <property type="entry name" value="DEXDc"/>
    <property type="match status" value="1"/>
</dbReference>
<dbReference type="GO" id="GO:0005634">
    <property type="term" value="C:nucleus"/>
    <property type="evidence" value="ECO:0007669"/>
    <property type="project" value="UniProtKB-SubCell"/>
</dbReference>
<dbReference type="PROSITE" id="PS51192">
    <property type="entry name" value="HELICASE_ATP_BIND_1"/>
    <property type="match status" value="1"/>
</dbReference>
<accession>A0A7J8UVK3</accession>
<evidence type="ECO:0000313" key="15">
    <source>
        <dbReference type="Proteomes" id="UP000593573"/>
    </source>
</evidence>
<evidence type="ECO:0000256" key="3">
    <source>
        <dbReference type="ARBA" id="ARBA00022741"/>
    </source>
</evidence>
<dbReference type="OrthoDB" id="10261556at2759"/>
<dbReference type="AlphaFoldDB" id="A0A7J8UVK3"/>
<evidence type="ECO:0000256" key="1">
    <source>
        <dbReference type="ARBA" id="ARBA00004123"/>
    </source>
</evidence>
<dbReference type="GO" id="GO:0043138">
    <property type="term" value="F:3'-5' DNA helicase activity"/>
    <property type="evidence" value="ECO:0007669"/>
    <property type="project" value="UniProtKB-EC"/>
</dbReference>
<evidence type="ECO:0000256" key="2">
    <source>
        <dbReference type="ARBA" id="ARBA00005446"/>
    </source>
</evidence>
<comment type="similarity">
    <text evidence="2 11">Belongs to the helicase family. RecQ subfamily.</text>
</comment>
<dbReference type="GO" id="GO:0003677">
    <property type="term" value="F:DNA binding"/>
    <property type="evidence" value="ECO:0007669"/>
    <property type="project" value="UniProtKB-KW"/>
</dbReference>
<dbReference type="GO" id="GO:0000724">
    <property type="term" value="P:double-strand break repair via homologous recombination"/>
    <property type="evidence" value="ECO:0007669"/>
    <property type="project" value="TreeGrafter"/>
</dbReference>
<evidence type="ECO:0000256" key="8">
    <source>
        <dbReference type="ARBA" id="ARBA00023235"/>
    </source>
</evidence>
<dbReference type="Gene3D" id="3.40.50.300">
    <property type="entry name" value="P-loop containing nucleotide triphosphate hydrolases"/>
    <property type="match status" value="3"/>
</dbReference>
<dbReference type="EMBL" id="JABFAB010000007">
    <property type="protein sequence ID" value="MBA0654450.1"/>
    <property type="molecule type" value="Genomic_DNA"/>
</dbReference>
<dbReference type="SUPFAM" id="SSF52540">
    <property type="entry name" value="P-loop containing nucleoside triphosphate hydrolases"/>
    <property type="match status" value="2"/>
</dbReference>
<dbReference type="NCBIfam" id="TIGR00614">
    <property type="entry name" value="recQ_fam"/>
    <property type="match status" value="1"/>
</dbReference>
<evidence type="ECO:0000259" key="13">
    <source>
        <dbReference type="PROSITE" id="PS51194"/>
    </source>
</evidence>
<dbReference type="GO" id="GO:0009378">
    <property type="term" value="F:four-way junction helicase activity"/>
    <property type="evidence" value="ECO:0007669"/>
    <property type="project" value="TreeGrafter"/>
</dbReference>
<dbReference type="CDD" id="cd18794">
    <property type="entry name" value="SF2_C_RecQ"/>
    <property type="match status" value="1"/>
</dbReference>
<dbReference type="GO" id="GO:0005694">
    <property type="term" value="C:chromosome"/>
    <property type="evidence" value="ECO:0007669"/>
    <property type="project" value="TreeGrafter"/>
</dbReference>
<evidence type="ECO:0000256" key="6">
    <source>
        <dbReference type="ARBA" id="ARBA00022840"/>
    </source>
</evidence>
<keyword evidence="3 11" id="KW-0547">Nucleotide-binding</keyword>
<dbReference type="PANTHER" id="PTHR13710">
    <property type="entry name" value="DNA HELICASE RECQ FAMILY MEMBER"/>
    <property type="match status" value="1"/>
</dbReference>
<dbReference type="Pfam" id="PF00270">
    <property type="entry name" value="DEAD"/>
    <property type="match status" value="1"/>
</dbReference>
<name>A0A7J8UVK3_9ROSI</name>
<keyword evidence="7" id="KW-0238">DNA-binding</keyword>
<evidence type="ECO:0000256" key="11">
    <source>
        <dbReference type="RuleBase" id="RU364117"/>
    </source>
</evidence>
<evidence type="ECO:0000256" key="4">
    <source>
        <dbReference type="ARBA" id="ARBA00022801"/>
    </source>
</evidence>
<comment type="caution">
    <text evidence="14">The sequence shown here is derived from an EMBL/GenBank/DDBJ whole genome shotgun (WGS) entry which is preliminary data.</text>
</comment>
<evidence type="ECO:0000256" key="7">
    <source>
        <dbReference type="ARBA" id="ARBA00023125"/>
    </source>
</evidence>
<feature type="domain" description="Helicase ATP-binding" evidence="12">
    <location>
        <begin position="289"/>
        <end position="517"/>
    </location>
</feature>
<feature type="domain" description="Helicase C-terminal" evidence="13">
    <location>
        <begin position="539"/>
        <end position="689"/>
    </location>
</feature>
<keyword evidence="6 11" id="KW-0067">ATP-binding</keyword>
<evidence type="ECO:0000313" key="14">
    <source>
        <dbReference type="EMBL" id="MBA0654450.1"/>
    </source>
</evidence>
<evidence type="ECO:0000256" key="9">
    <source>
        <dbReference type="ARBA" id="ARBA00023242"/>
    </source>
</evidence>
<evidence type="ECO:0000259" key="12">
    <source>
        <dbReference type="PROSITE" id="PS51192"/>
    </source>
</evidence>
<dbReference type="InterPro" id="IPR032284">
    <property type="entry name" value="RecQ_Zn-bd"/>
</dbReference>
<evidence type="ECO:0000256" key="10">
    <source>
        <dbReference type="ARBA" id="ARBA00034617"/>
    </source>
</evidence>
<protein>
    <recommendedName>
        <fullName evidence="11">ATP-dependent DNA helicase</fullName>
        <ecNumber evidence="11">5.6.2.4</ecNumber>
    </recommendedName>
</protein>
<dbReference type="PANTHER" id="PTHR13710:SF153">
    <property type="entry name" value="RECQ-LIKE DNA HELICASE BLM"/>
    <property type="match status" value="1"/>
</dbReference>
<dbReference type="GO" id="GO:0005737">
    <property type="term" value="C:cytoplasm"/>
    <property type="evidence" value="ECO:0007669"/>
    <property type="project" value="TreeGrafter"/>
</dbReference>
<dbReference type="InterPro" id="IPR004589">
    <property type="entry name" value="DNA_helicase_ATP-dep_RecQ"/>
</dbReference>
<keyword evidence="8" id="KW-0413">Isomerase</keyword>
<sequence>MQGAVDKPSQARLMSPVEASSQSRSIKAEIASLNCLARARVIRPADNSIGSRMASVEPLVEFEMEDHDFKLEKARLLSLAIEFGFDERLAKKSLDRLISLYGDDGRDFITVEHCGDDFLVALAETMEDGEDWDDDLQVVESEACGALNNMLDKNALPNTRSNSNTNVGNCINVIDDSPKRKKQTNLMELDSSSDEESLDVWISKKKGNFSTLSSLKTLEDTELVGLILKGCRSSVTEGSISGQKQFFSTSMGGNGTLSYDELQALDDVELANVVIFGNRSFRALQRQACKASLAKRDCFILMPTGGGKSLCYQLPATLKPGITLVISPLLSLIQDQIVTLNLKFGIPATFLNSQQTASQAAAVLHELRQLLYVTPERVAGNQSFLEVLKCLHRKGQLAGFAVDEAHCVRFALFLVYTTEIWVIIDGFDVHILIFDSTLRIYVIITNLHPTKLAMTSIVLHSKQYIPGQLYPWVINNYRGLGCLKQHFPNVPVTALTATATHSVREDILKALRIPNALVLKTSFDRPNLKYEVIGKAKDSLKQLGQLLQDRFKNQCGIVYCLSKNECAEVSNFLNEKCKIKTVYYHAGLASQQRVTVQKKWFDGEVQIVCATIAFGMGIDKPDVRFVVHNTMSKSIESYYQESGRAGRDNCSAVCIALYQKKDFSRVVCMLRNGQGCKSQSFKTAMAQAQKMRQYCELKDECRRKILLEHFGESFDRKACKKGSNPCDNCLRTS</sequence>
<dbReference type="Pfam" id="PF00271">
    <property type="entry name" value="Helicase_C"/>
    <property type="match status" value="1"/>
</dbReference>
<dbReference type="InterPro" id="IPR011545">
    <property type="entry name" value="DEAD/DEAH_box_helicase_dom"/>
</dbReference>
<dbReference type="SMART" id="SM00490">
    <property type="entry name" value="HELICc"/>
    <property type="match status" value="1"/>
</dbReference>
<dbReference type="FunFam" id="3.40.50.300:FF:001421">
    <property type="entry name" value="ATP-dependent DNA helicase"/>
    <property type="match status" value="1"/>
</dbReference>
<comment type="subcellular location">
    <subcellularLocation>
        <location evidence="1 11">Nucleus</location>
    </subcellularLocation>
</comment>
<keyword evidence="15" id="KW-1185">Reference proteome</keyword>
<dbReference type="EC" id="5.6.2.4" evidence="11"/>
<dbReference type="GO" id="GO:0016787">
    <property type="term" value="F:hydrolase activity"/>
    <property type="evidence" value="ECO:0007669"/>
    <property type="project" value="UniProtKB-KW"/>
</dbReference>
<dbReference type="InterPro" id="IPR001650">
    <property type="entry name" value="Helicase_C-like"/>
</dbReference>
<reference evidence="14 15" key="1">
    <citation type="journal article" date="2019" name="Genome Biol. Evol.">
        <title>Insights into the evolution of the New World diploid cottons (Gossypium, subgenus Houzingenia) based on genome sequencing.</title>
        <authorList>
            <person name="Grover C.E."/>
            <person name="Arick M.A. 2nd"/>
            <person name="Thrash A."/>
            <person name="Conover J.L."/>
            <person name="Sanders W.S."/>
            <person name="Peterson D.G."/>
            <person name="Frelichowski J.E."/>
            <person name="Scheffler J.A."/>
            <person name="Scheffler B.E."/>
            <person name="Wendel J.F."/>
        </authorList>
    </citation>
    <scope>NUCLEOTIDE SEQUENCE [LARGE SCALE GENOMIC DNA]</scope>
    <source>
        <strain evidence="14">57</strain>
        <tissue evidence="14">Leaf</tissue>
    </source>
</reference>